<dbReference type="InterPro" id="IPR000182">
    <property type="entry name" value="GNAT_dom"/>
</dbReference>
<comment type="caution">
    <text evidence="5">The sequence shown here is derived from an EMBL/GenBank/DDBJ whole genome shotgun (WGS) entry which is preliminary data.</text>
</comment>
<sequence>MKIPHVNLVPWSESNLDLLRKINAPEMMEHLGGSETEAQLLIRHQRYLEIGGKGSGRMYSIILLPDNETVGSIGYWDSKWEEESIYEMGWSVLPTYQGRGIATAAVLEAIANANMEKKHKYIHAFPSIHNPASNAVCQKLGFQLTSDCEFEYPPGNFMQCNDWRLGLDL</sequence>
<dbReference type="InterPro" id="IPR051531">
    <property type="entry name" value="N-acetyltransferase"/>
</dbReference>
<dbReference type="Gene3D" id="3.40.630.30">
    <property type="match status" value="1"/>
</dbReference>
<comment type="similarity">
    <text evidence="3">Belongs to the acetyltransferase family. RimJ subfamily.</text>
</comment>
<proteinExistence type="inferred from homology"/>
<dbReference type="RefSeq" id="WP_315955854.1">
    <property type="nucleotide sequence ID" value="NZ_JAWCUD010000018.1"/>
</dbReference>
<name>A0ABU3RNV8_9BACL</name>
<dbReference type="PROSITE" id="PS51186">
    <property type="entry name" value="GNAT"/>
    <property type="match status" value="1"/>
</dbReference>
<dbReference type="InterPro" id="IPR016181">
    <property type="entry name" value="Acyl_CoA_acyltransferase"/>
</dbReference>
<evidence type="ECO:0000259" key="4">
    <source>
        <dbReference type="PROSITE" id="PS51186"/>
    </source>
</evidence>
<dbReference type="SUPFAM" id="SSF55729">
    <property type="entry name" value="Acyl-CoA N-acyltransferases (Nat)"/>
    <property type="match status" value="1"/>
</dbReference>
<dbReference type="Pfam" id="PF13302">
    <property type="entry name" value="Acetyltransf_3"/>
    <property type="match status" value="1"/>
</dbReference>
<feature type="domain" description="N-acetyltransferase" evidence="4">
    <location>
        <begin position="6"/>
        <end position="169"/>
    </location>
</feature>
<dbReference type="Proteomes" id="UP001260980">
    <property type="component" value="Unassembled WGS sequence"/>
</dbReference>
<dbReference type="EMBL" id="JAWCUD010000018">
    <property type="protein sequence ID" value="MDU0205986.1"/>
    <property type="molecule type" value="Genomic_DNA"/>
</dbReference>
<dbReference type="CDD" id="cd04301">
    <property type="entry name" value="NAT_SF"/>
    <property type="match status" value="1"/>
</dbReference>
<keyword evidence="1" id="KW-0808">Transferase</keyword>
<dbReference type="PANTHER" id="PTHR43792:SF8">
    <property type="entry name" value="[RIBOSOMAL PROTEIN US5]-ALANINE N-ACETYLTRANSFERASE"/>
    <property type="match status" value="1"/>
</dbReference>
<evidence type="ECO:0000313" key="6">
    <source>
        <dbReference type="Proteomes" id="UP001260980"/>
    </source>
</evidence>
<dbReference type="PANTHER" id="PTHR43792">
    <property type="entry name" value="GNAT FAMILY, PUTATIVE (AFU_ORTHOLOGUE AFUA_3G00765)-RELATED-RELATED"/>
    <property type="match status" value="1"/>
</dbReference>
<evidence type="ECO:0000256" key="3">
    <source>
        <dbReference type="ARBA" id="ARBA00038502"/>
    </source>
</evidence>
<organism evidence="5 6">
    <name type="scientific">Paenibacillus violae</name>
    <dbReference type="NCBI Taxonomy" id="3077234"/>
    <lineage>
        <taxon>Bacteria</taxon>
        <taxon>Bacillati</taxon>
        <taxon>Bacillota</taxon>
        <taxon>Bacilli</taxon>
        <taxon>Bacillales</taxon>
        <taxon>Paenibacillaceae</taxon>
        <taxon>Paenibacillus</taxon>
    </lineage>
</organism>
<accession>A0ABU3RNV8</accession>
<gene>
    <name evidence="5" type="ORF">RQP52_33435</name>
</gene>
<evidence type="ECO:0000256" key="1">
    <source>
        <dbReference type="ARBA" id="ARBA00022679"/>
    </source>
</evidence>
<keyword evidence="2" id="KW-0012">Acyltransferase</keyword>
<evidence type="ECO:0000313" key="5">
    <source>
        <dbReference type="EMBL" id="MDU0205986.1"/>
    </source>
</evidence>
<evidence type="ECO:0000256" key="2">
    <source>
        <dbReference type="ARBA" id="ARBA00023315"/>
    </source>
</evidence>
<keyword evidence="6" id="KW-1185">Reference proteome</keyword>
<protein>
    <submittedName>
        <fullName evidence="5">GNAT family N-acetyltransferase</fullName>
    </submittedName>
</protein>
<reference evidence="5 6" key="1">
    <citation type="submission" date="2023-10" db="EMBL/GenBank/DDBJ databases">
        <title>Paenibacillus strain PFR10 Genome sequencing and assembly.</title>
        <authorList>
            <person name="Kim I."/>
        </authorList>
    </citation>
    <scope>NUCLEOTIDE SEQUENCE [LARGE SCALE GENOMIC DNA]</scope>
    <source>
        <strain evidence="5 6">PFR10</strain>
    </source>
</reference>